<feature type="domain" description="Reverse transcriptase" evidence="1">
    <location>
        <begin position="121"/>
        <end position="291"/>
    </location>
</feature>
<dbReference type="OrthoDB" id="6146970at2759"/>
<dbReference type="Pfam" id="PF00078">
    <property type="entry name" value="RVT_1"/>
    <property type="match status" value="1"/>
</dbReference>
<dbReference type="WBParaSite" id="HPBE_0001330601-mRNA-1">
    <property type="protein sequence ID" value="HPBE_0001330601-mRNA-1"/>
    <property type="gene ID" value="HPBE_0001330601"/>
</dbReference>
<dbReference type="SUPFAM" id="SSF56672">
    <property type="entry name" value="DNA/RNA polymerases"/>
    <property type="match status" value="1"/>
</dbReference>
<evidence type="ECO:0000313" key="2">
    <source>
        <dbReference type="EMBL" id="VDO95674.1"/>
    </source>
</evidence>
<evidence type="ECO:0000259" key="1">
    <source>
        <dbReference type="Pfam" id="PF00078"/>
    </source>
</evidence>
<sequence length="335" mass="38574">MKLGKAAGPDGVPVETWKVLGELGINWLTQFLNRITKEAEGRRFRMLQLPRDQTNLKHDEIYERLVDSRLREMVPISQVQWGFMPERSTTDAIVIARQVMDGRNENPATWHSWIWRRPTLMHLEAHNVISSDQHGFKKGRSQETALLASLNDWSKALDEKKRSDVVYFDFSKAFDKALVEKIALKIKPMIINWTLLFLSKRTYQVEVKEQYSEVLSVHSGVPQGDTLSLILFLLYSYELPAHITRLGSHARYKKIERAEGLISLQTLIDAISHWAEKWDLPLSAEKKHLLVIGRRCQTATQIYSINGEALNEVQEACDLGFEITNDLFINTAGFW</sequence>
<dbReference type="Proteomes" id="UP000050761">
    <property type="component" value="Unassembled WGS sequence"/>
</dbReference>
<proteinExistence type="predicted"/>
<reference evidence="4" key="2">
    <citation type="submission" date="2019-09" db="UniProtKB">
        <authorList>
            <consortium name="WormBaseParasite"/>
        </authorList>
    </citation>
    <scope>IDENTIFICATION</scope>
</reference>
<gene>
    <name evidence="2" type="ORF">HPBE_LOCUS13307</name>
</gene>
<dbReference type="InterPro" id="IPR000477">
    <property type="entry name" value="RT_dom"/>
</dbReference>
<organism evidence="3 4">
    <name type="scientific">Heligmosomoides polygyrus</name>
    <name type="common">Parasitic roundworm</name>
    <dbReference type="NCBI Taxonomy" id="6339"/>
    <lineage>
        <taxon>Eukaryota</taxon>
        <taxon>Metazoa</taxon>
        <taxon>Ecdysozoa</taxon>
        <taxon>Nematoda</taxon>
        <taxon>Chromadorea</taxon>
        <taxon>Rhabditida</taxon>
        <taxon>Rhabditina</taxon>
        <taxon>Rhabditomorpha</taxon>
        <taxon>Strongyloidea</taxon>
        <taxon>Heligmosomidae</taxon>
        <taxon>Heligmosomoides</taxon>
    </lineage>
</organism>
<evidence type="ECO:0000313" key="3">
    <source>
        <dbReference type="Proteomes" id="UP000050761"/>
    </source>
</evidence>
<reference evidence="2 3" key="1">
    <citation type="submission" date="2018-11" db="EMBL/GenBank/DDBJ databases">
        <authorList>
            <consortium name="Pathogen Informatics"/>
        </authorList>
    </citation>
    <scope>NUCLEOTIDE SEQUENCE [LARGE SCALE GENOMIC DNA]</scope>
</reference>
<accession>A0A3P8AI92</accession>
<dbReference type="EMBL" id="UZAH01027862">
    <property type="protein sequence ID" value="VDO95674.1"/>
    <property type="molecule type" value="Genomic_DNA"/>
</dbReference>
<dbReference type="InterPro" id="IPR043502">
    <property type="entry name" value="DNA/RNA_pol_sf"/>
</dbReference>
<dbReference type="PANTHER" id="PTHR19446">
    <property type="entry name" value="REVERSE TRANSCRIPTASES"/>
    <property type="match status" value="1"/>
</dbReference>
<name>A0A183FXL7_HELPZ</name>
<keyword evidence="3" id="KW-1185">Reference proteome</keyword>
<accession>A0A183FXL7</accession>
<evidence type="ECO:0000313" key="4">
    <source>
        <dbReference type="WBParaSite" id="HPBE_0001330601-mRNA-1"/>
    </source>
</evidence>
<protein>
    <submittedName>
        <fullName evidence="4">Reverse transcriptase domain-containing protein</fullName>
    </submittedName>
</protein>
<dbReference type="AlphaFoldDB" id="A0A183FXL7"/>